<dbReference type="PROSITE" id="PS00018">
    <property type="entry name" value="EF_HAND_1"/>
    <property type="match status" value="1"/>
</dbReference>
<evidence type="ECO:0000313" key="6">
    <source>
        <dbReference type="EnsemblMetazoa" id="XP_030828215"/>
    </source>
</evidence>
<dbReference type="InterPro" id="IPR052580">
    <property type="entry name" value="Lipid_Hydrolase"/>
</dbReference>
<dbReference type="GO" id="GO:0005509">
    <property type="term" value="F:calcium ion binding"/>
    <property type="evidence" value="ECO:0007669"/>
    <property type="project" value="InterPro"/>
</dbReference>
<feature type="domain" description="PNPLA" evidence="5">
    <location>
        <begin position="78"/>
        <end position="268"/>
    </location>
</feature>
<dbReference type="AlphaFoldDB" id="A0A7M7MXZ5"/>
<protein>
    <submittedName>
        <fullName evidence="6">Uncharacterized protein</fullName>
    </submittedName>
</protein>
<organism evidence="6 7">
    <name type="scientific">Strongylocentrotus purpuratus</name>
    <name type="common">Purple sea urchin</name>
    <dbReference type="NCBI Taxonomy" id="7668"/>
    <lineage>
        <taxon>Eukaryota</taxon>
        <taxon>Metazoa</taxon>
        <taxon>Echinodermata</taxon>
        <taxon>Eleutherozoa</taxon>
        <taxon>Echinozoa</taxon>
        <taxon>Echinoidea</taxon>
        <taxon>Euechinoidea</taxon>
        <taxon>Echinacea</taxon>
        <taxon>Camarodonta</taxon>
        <taxon>Echinidea</taxon>
        <taxon>Strongylocentrotidae</taxon>
        <taxon>Strongylocentrotus</taxon>
    </lineage>
</organism>
<feature type="domain" description="EF-hand" evidence="4">
    <location>
        <begin position="415"/>
        <end position="443"/>
    </location>
</feature>
<dbReference type="GO" id="GO:0016787">
    <property type="term" value="F:hydrolase activity"/>
    <property type="evidence" value="ECO:0007669"/>
    <property type="project" value="UniProtKB-UniRule"/>
</dbReference>
<dbReference type="Gene3D" id="1.10.238.10">
    <property type="entry name" value="EF-hand"/>
    <property type="match status" value="1"/>
</dbReference>
<dbReference type="EnsemblMetazoa" id="XM_030972355">
    <property type="protein sequence ID" value="XP_030828215"/>
    <property type="gene ID" value="LOC593724"/>
</dbReference>
<dbReference type="InterPro" id="IPR002641">
    <property type="entry name" value="PNPLA_dom"/>
</dbReference>
<dbReference type="PANTHER" id="PTHR46394">
    <property type="entry name" value="ANNEXIN"/>
    <property type="match status" value="1"/>
</dbReference>
<keyword evidence="1" id="KW-0106">Calcium</keyword>
<feature type="active site" description="Proton acceptor" evidence="3">
    <location>
        <position position="255"/>
    </location>
</feature>
<evidence type="ECO:0000259" key="4">
    <source>
        <dbReference type="PROSITE" id="PS50222"/>
    </source>
</evidence>
<dbReference type="PROSITE" id="PS50222">
    <property type="entry name" value="EF_HAND_2"/>
    <property type="match status" value="1"/>
</dbReference>
<sequence length="544" mass="61125">MGATGSKKIKPNLVAIKQRNQHFCYVDPVFQNDRLRSLNFHPDDVDEVLTTQPKAALSPLEVQELDDLDDVEFPYENIVFEGGGSQGMAYMGAVTELDRLGHLKKLRRYAGASIGAVTASLLALGHSAESLHEELKTAPTMEAFLDAGCGVCSLIPNVISSLGWHPGKTAFDWYGSIIQTKLDNPDATFKDLYDKTGKELCIVVTNLSLKMEEYCHVKTTPNLPIRIAIRMSTSLPGVYYPFQKVTGERKDLYVDGGLICNYPVHCFDGWWLSMKPEDSFLKRMQPLTDVGRLMMKKERFGTFNEKTFGLIIFSDHDHHVLYANPDLIARPTVIPDTVLGRSYKKVMKEREDNIRRHTVVTEAMSQFLKVINDHNLDGNATINMSEFEQAITKTAEFTAAHSKALFGSHLSSPGEIFSALDVNDDGEIDYHEMMAMAESRGAGIESQIIGAGWTSINKPQNIIDCVFRTLLMNVKRAFLESDDNERTVMINTAYIKSMDVEAAPEDIEFLIEQGRESLLLFLRYLRKKQNVKKITVEECNTQLT</sequence>
<feature type="active site" description="Nucleophile" evidence="3">
    <location>
        <position position="113"/>
    </location>
</feature>
<reference evidence="6" key="2">
    <citation type="submission" date="2021-01" db="UniProtKB">
        <authorList>
            <consortium name="EnsemblMetazoa"/>
        </authorList>
    </citation>
    <scope>IDENTIFICATION</scope>
</reference>
<feature type="short sequence motif" description="DGA/G" evidence="3">
    <location>
        <begin position="255"/>
        <end position="257"/>
    </location>
</feature>
<dbReference type="GO" id="GO:0016042">
    <property type="term" value="P:lipid catabolic process"/>
    <property type="evidence" value="ECO:0007669"/>
    <property type="project" value="UniProtKB-UniRule"/>
</dbReference>
<dbReference type="InterPro" id="IPR011992">
    <property type="entry name" value="EF-hand-dom_pair"/>
</dbReference>
<reference evidence="7" key="1">
    <citation type="submission" date="2015-02" db="EMBL/GenBank/DDBJ databases">
        <title>Genome sequencing for Strongylocentrotus purpuratus.</title>
        <authorList>
            <person name="Murali S."/>
            <person name="Liu Y."/>
            <person name="Vee V."/>
            <person name="English A."/>
            <person name="Wang M."/>
            <person name="Skinner E."/>
            <person name="Han Y."/>
            <person name="Muzny D.M."/>
            <person name="Worley K.C."/>
            <person name="Gibbs R.A."/>
        </authorList>
    </citation>
    <scope>NUCLEOTIDE SEQUENCE</scope>
</reference>
<dbReference type="SUPFAM" id="SSF52151">
    <property type="entry name" value="FabD/lysophospholipase-like"/>
    <property type="match status" value="1"/>
</dbReference>
<keyword evidence="7" id="KW-1185">Reference proteome</keyword>
<evidence type="ECO:0000256" key="3">
    <source>
        <dbReference type="PROSITE-ProRule" id="PRU01161"/>
    </source>
</evidence>
<dbReference type="RefSeq" id="XP_030828215.1">
    <property type="nucleotide sequence ID" value="XM_030972355.1"/>
</dbReference>
<proteinExistence type="predicted"/>
<dbReference type="Proteomes" id="UP000007110">
    <property type="component" value="Unassembled WGS sequence"/>
</dbReference>
<dbReference type="InterPro" id="IPR016035">
    <property type="entry name" value="Acyl_Trfase/lysoPLipase"/>
</dbReference>
<dbReference type="InterPro" id="IPR002048">
    <property type="entry name" value="EF_hand_dom"/>
</dbReference>
<keyword evidence="2 3" id="KW-0443">Lipid metabolism</keyword>
<dbReference type="InParanoid" id="A0A7M7MXZ5"/>
<feature type="short sequence motif" description="GXGXXG" evidence="3">
    <location>
        <begin position="82"/>
        <end position="87"/>
    </location>
</feature>
<name>A0A7M7MXZ5_STRPU</name>
<evidence type="ECO:0000256" key="2">
    <source>
        <dbReference type="ARBA" id="ARBA00023098"/>
    </source>
</evidence>
<dbReference type="PROSITE" id="PS51635">
    <property type="entry name" value="PNPLA"/>
    <property type="match status" value="1"/>
</dbReference>
<evidence type="ECO:0000259" key="5">
    <source>
        <dbReference type="PROSITE" id="PS51635"/>
    </source>
</evidence>
<dbReference type="OMA" id="YMESYLE"/>
<dbReference type="SUPFAM" id="SSF47473">
    <property type="entry name" value="EF-hand"/>
    <property type="match status" value="1"/>
</dbReference>
<keyword evidence="3" id="KW-0378">Hydrolase</keyword>
<dbReference type="GeneID" id="593724"/>
<evidence type="ECO:0000313" key="7">
    <source>
        <dbReference type="Proteomes" id="UP000007110"/>
    </source>
</evidence>
<dbReference type="SMART" id="SM00054">
    <property type="entry name" value="EFh"/>
    <property type="match status" value="2"/>
</dbReference>
<keyword evidence="3" id="KW-0442">Lipid degradation</keyword>
<dbReference type="Pfam" id="PF01734">
    <property type="entry name" value="Patatin"/>
    <property type="match status" value="1"/>
</dbReference>
<feature type="short sequence motif" description="GXSXG" evidence="3">
    <location>
        <begin position="111"/>
        <end position="115"/>
    </location>
</feature>
<dbReference type="PANTHER" id="PTHR46394:SF1">
    <property type="entry name" value="PNPLA DOMAIN-CONTAINING PROTEIN"/>
    <property type="match status" value="1"/>
</dbReference>
<dbReference type="Gene3D" id="3.40.1090.10">
    <property type="entry name" value="Cytosolic phospholipase A2 catalytic domain"/>
    <property type="match status" value="2"/>
</dbReference>
<dbReference type="CDD" id="cd07207">
    <property type="entry name" value="Pat_ExoU_VipD_like"/>
    <property type="match status" value="1"/>
</dbReference>
<dbReference type="OrthoDB" id="412240at2759"/>
<evidence type="ECO:0000256" key="1">
    <source>
        <dbReference type="ARBA" id="ARBA00022837"/>
    </source>
</evidence>
<accession>A0A7M7MXZ5</accession>
<dbReference type="InterPro" id="IPR018247">
    <property type="entry name" value="EF_Hand_1_Ca_BS"/>
</dbReference>